<sequence length="258" mass="29026">NYFHAELIVASRGSRLAKYAVHRRGYRLLSKRRSFQSAWNSNSRSRCGLSGRACGDGYLHVTRDRICFTTGLNCPRPRLLATWNFDNDEIVQCGTARLRPHCLQSKTDNGGEPADKLECNGSGPASLFFLTAFSDHPEAPDSYVFLSDRATELCERIEHNNRSALDQAEWRRITSIAAVLECSDPPRLDQASNLCSAWGTAIPMHQPFEDCVVCANEFDSVRLPVNKNDSESQEQIALCHHVSIFTVSMFKTYPYFVP</sequence>
<evidence type="ECO:0000313" key="2">
    <source>
        <dbReference type="Proteomes" id="UP000728185"/>
    </source>
</evidence>
<name>A0A8E0VPN7_9TREM</name>
<protein>
    <submittedName>
        <fullName evidence="1">Uncharacterized protein</fullName>
    </submittedName>
</protein>
<keyword evidence="2" id="KW-1185">Reference proteome</keyword>
<accession>A0A8E0VPN7</accession>
<gene>
    <name evidence="1" type="ORF">FBUS_05212</name>
</gene>
<comment type="caution">
    <text evidence="1">The sequence shown here is derived from an EMBL/GenBank/DDBJ whole genome shotgun (WGS) entry which is preliminary data.</text>
</comment>
<evidence type="ECO:0000313" key="1">
    <source>
        <dbReference type="EMBL" id="KAA0199752.1"/>
    </source>
</evidence>
<dbReference type="AlphaFoldDB" id="A0A8E0VPN7"/>
<feature type="non-terminal residue" evidence="1">
    <location>
        <position position="1"/>
    </location>
</feature>
<dbReference type="OrthoDB" id="6246337at2759"/>
<proteinExistence type="predicted"/>
<dbReference type="EMBL" id="LUCM01000942">
    <property type="protein sequence ID" value="KAA0199752.1"/>
    <property type="molecule type" value="Genomic_DNA"/>
</dbReference>
<reference evidence="1" key="1">
    <citation type="submission" date="2019-05" db="EMBL/GenBank/DDBJ databases">
        <title>Annotation for the trematode Fasciolopsis buski.</title>
        <authorList>
            <person name="Choi Y.-J."/>
        </authorList>
    </citation>
    <scope>NUCLEOTIDE SEQUENCE</scope>
    <source>
        <strain evidence="1">HT</strain>
        <tissue evidence="1">Whole worm</tissue>
    </source>
</reference>
<organism evidence="1 2">
    <name type="scientific">Fasciolopsis buskii</name>
    <dbReference type="NCBI Taxonomy" id="27845"/>
    <lineage>
        <taxon>Eukaryota</taxon>
        <taxon>Metazoa</taxon>
        <taxon>Spiralia</taxon>
        <taxon>Lophotrochozoa</taxon>
        <taxon>Platyhelminthes</taxon>
        <taxon>Trematoda</taxon>
        <taxon>Digenea</taxon>
        <taxon>Plagiorchiida</taxon>
        <taxon>Echinostomata</taxon>
        <taxon>Echinostomatoidea</taxon>
        <taxon>Fasciolidae</taxon>
        <taxon>Fasciolopsis</taxon>
    </lineage>
</organism>
<dbReference type="Proteomes" id="UP000728185">
    <property type="component" value="Unassembled WGS sequence"/>
</dbReference>